<evidence type="ECO:0000256" key="2">
    <source>
        <dbReference type="SAM" id="SignalP"/>
    </source>
</evidence>
<feature type="signal peptide" evidence="2">
    <location>
        <begin position="1"/>
        <end position="17"/>
    </location>
</feature>
<evidence type="ECO:0000313" key="3">
    <source>
        <dbReference type="EMBL" id="AOG60826.1"/>
    </source>
</evidence>
<dbReference type="EMBL" id="CP017015">
    <property type="protein sequence ID" value="AOG60826.1"/>
    <property type="molecule type" value="Genomic_DNA"/>
</dbReference>
<proteinExistence type="predicted"/>
<dbReference type="STRING" id="216938.SHELI_v1c08770"/>
<protein>
    <recommendedName>
        <fullName evidence="5">Lipoprotein</fullName>
    </recommendedName>
</protein>
<sequence>MKKILVNLNLATIFTIAAYNTVACNTQSTESNVTDKNQQPPNNGNQKPPTAESNTDKRFDISTIPNKNLGNISGHSDAPTLGDILSKVLEVNKKEYFTVDEVKFSSDPTATQAKIEALSTSVKIKGSVEFTYNYTKIQPSFDNGEINVDVKVFEKRTFNIKINNPNTTDALQAVIPNDDRDAKCLKIESVEKIDDKGNYKITIALQKYIANEQNEIERIHFDASILLKYAGLEKIVHVECQRVNLYQDISDTAIVDLGDLNGTEEHENLDIILNAWNTNEKTKKYQLTKNDVTLDYYDPEEYTNPILIATYNYDSPYTNYIQLVFDYTQQGE</sequence>
<organism evidence="3 4">
    <name type="scientific">Spiroplasma helicoides</name>
    <dbReference type="NCBI Taxonomy" id="216938"/>
    <lineage>
        <taxon>Bacteria</taxon>
        <taxon>Bacillati</taxon>
        <taxon>Mycoplasmatota</taxon>
        <taxon>Mollicutes</taxon>
        <taxon>Entomoplasmatales</taxon>
        <taxon>Spiroplasmataceae</taxon>
        <taxon>Spiroplasma</taxon>
    </lineage>
</organism>
<dbReference type="Proteomes" id="UP000094378">
    <property type="component" value="Chromosome"/>
</dbReference>
<keyword evidence="2" id="KW-0732">Signal</keyword>
<dbReference type="KEGG" id="shj:SHELI_v1c08770"/>
<feature type="compositionally biased region" description="Polar residues" evidence="1">
    <location>
        <begin position="63"/>
        <end position="74"/>
    </location>
</feature>
<evidence type="ECO:0000256" key="1">
    <source>
        <dbReference type="SAM" id="MobiDB-lite"/>
    </source>
</evidence>
<accession>A0A1B3SLK7</accession>
<dbReference type="RefSeq" id="WP_069117065.1">
    <property type="nucleotide sequence ID" value="NZ_CP017015.1"/>
</dbReference>
<dbReference type="AlphaFoldDB" id="A0A1B3SLK7"/>
<evidence type="ECO:0000313" key="4">
    <source>
        <dbReference type="Proteomes" id="UP000094378"/>
    </source>
</evidence>
<feature type="compositionally biased region" description="Low complexity" evidence="1">
    <location>
        <begin position="36"/>
        <end position="49"/>
    </location>
</feature>
<evidence type="ECO:0008006" key="5">
    <source>
        <dbReference type="Google" id="ProtNLM"/>
    </source>
</evidence>
<name>A0A1B3SLK7_9MOLU</name>
<feature type="region of interest" description="Disordered" evidence="1">
    <location>
        <begin position="30"/>
        <end position="76"/>
    </location>
</feature>
<gene>
    <name evidence="3" type="ORF">SHELI_v1c08770</name>
</gene>
<keyword evidence="4" id="KW-1185">Reference proteome</keyword>
<feature type="chain" id="PRO_5008554105" description="Lipoprotein" evidence="2">
    <location>
        <begin position="18"/>
        <end position="332"/>
    </location>
</feature>
<reference evidence="3 4" key="1">
    <citation type="submission" date="2016-08" db="EMBL/GenBank/DDBJ databases">
        <title>Complete genome sequence of Spiroplasma helicoides TABS-2 (DSM 22551).</title>
        <authorList>
            <person name="Shen W.-Y."/>
            <person name="Lo W.-S."/>
            <person name="Lai Y.-C."/>
            <person name="Kuo C.-H."/>
        </authorList>
    </citation>
    <scope>NUCLEOTIDE SEQUENCE [LARGE SCALE GENOMIC DNA]</scope>
    <source>
        <strain evidence="3 4">TABS-2</strain>
    </source>
</reference>
<dbReference type="OrthoDB" id="395574at2"/>